<dbReference type="CDD" id="cd03794">
    <property type="entry name" value="GT4_WbuB-like"/>
    <property type="match status" value="1"/>
</dbReference>
<keyword evidence="3" id="KW-1185">Reference proteome</keyword>
<organism evidence="2 3">
    <name type="scientific">Elstera cyanobacteriorum</name>
    <dbReference type="NCBI Taxonomy" id="2022747"/>
    <lineage>
        <taxon>Bacteria</taxon>
        <taxon>Pseudomonadati</taxon>
        <taxon>Pseudomonadota</taxon>
        <taxon>Alphaproteobacteria</taxon>
        <taxon>Rhodospirillales</taxon>
        <taxon>Rhodospirillaceae</taxon>
        <taxon>Elstera</taxon>
    </lineage>
</organism>
<comment type="caution">
    <text evidence="2">The sequence shown here is derived from an EMBL/GenBank/DDBJ whole genome shotgun (WGS) entry which is preliminary data.</text>
</comment>
<feature type="domain" description="Glycosyltransferase subfamily 4-like N-terminal" evidence="1">
    <location>
        <begin position="17"/>
        <end position="190"/>
    </location>
</feature>
<dbReference type="RefSeq" id="WP_094408633.1">
    <property type="nucleotide sequence ID" value="NZ_BMJZ01000004.1"/>
</dbReference>
<protein>
    <recommendedName>
        <fullName evidence="1">Glycosyltransferase subfamily 4-like N-terminal domain-containing protein</fullName>
    </recommendedName>
</protein>
<reference evidence="2 3" key="1">
    <citation type="submission" date="2017-07" db="EMBL/GenBank/DDBJ databases">
        <title>Elstera cyanobacteriorum sp. nov., a novel bacterium isolated from cyanobacterial aggregates in a eutrophic lake.</title>
        <authorList>
            <person name="Cai H."/>
        </authorList>
    </citation>
    <scope>NUCLEOTIDE SEQUENCE [LARGE SCALE GENOMIC DNA]</scope>
    <source>
        <strain evidence="2 3">TH019</strain>
    </source>
</reference>
<name>A0A255XRD0_9PROT</name>
<evidence type="ECO:0000313" key="3">
    <source>
        <dbReference type="Proteomes" id="UP000216361"/>
    </source>
</evidence>
<dbReference type="Pfam" id="PF13579">
    <property type="entry name" value="Glyco_trans_4_4"/>
    <property type="match status" value="1"/>
</dbReference>
<sequence>MRLLVHDFGCYAFIIPLARWFAAQGHEVLHLSARDLIGPKGAPSRTVDDPAGLTFDTVALGRPFRRYSLPRRLWDEARYGRGLAAAITAFQPDLILSANTPPLAQALAAWHSRRLKIPFVPWVQDIFSLGAAPMVGTLPAPLAGVALAALRWLEFGPMRRAAGVITIAPTFVDNLAAAGVRHPQTLVQENWAVPLPTPPAPTAWAEGQGLGTARILLAAGTLGQKHDPELLAHLATGLADDPRVRLVVVSEGPGRDRLEALKAAGALPHLVLRDYQPAAQVPAMLASAEIGIVQLCASANGMSIPSKVYSYAAAGLPILAAIPSDNHAAHLIRTHGLGLVVGPDDVAGFLAAARRLLDDPALRLACRAAGLSFTAEHGNIDRIGQRMMAFLNQVRHRDGSTLGSARGRL</sequence>
<dbReference type="Gene3D" id="3.40.50.2000">
    <property type="entry name" value="Glycogen Phosphorylase B"/>
    <property type="match status" value="2"/>
</dbReference>
<accession>A0A255XRD0</accession>
<dbReference type="OrthoDB" id="3180470at2"/>
<evidence type="ECO:0000259" key="1">
    <source>
        <dbReference type="Pfam" id="PF13579"/>
    </source>
</evidence>
<dbReference type="PANTHER" id="PTHR12526">
    <property type="entry name" value="GLYCOSYLTRANSFERASE"/>
    <property type="match status" value="1"/>
</dbReference>
<dbReference type="Pfam" id="PF13692">
    <property type="entry name" value="Glyco_trans_1_4"/>
    <property type="match status" value="1"/>
</dbReference>
<dbReference type="PANTHER" id="PTHR12526:SF600">
    <property type="entry name" value="GLYCOSYL TRANSFERASE GROUP 1"/>
    <property type="match status" value="1"/>
</dbReference>
<dbReference type="GO" id="GO:0016757">
    <property type="term" value="F:glycosyltransferase activity"/>
    <property type="evidence" value="ECO:0007669"/>
    <property type="project" value="UniProtKB-ARBA"/>
</dbReference>
<dbReference type="SUPFAM" id="SSF53756">
    <property type="entry name" value="UDP-Glycosyltransferase/glycogen phosphorylase"/>
    <property type="match status" value="1"/>
</dbReference>
<proteinExistence type="predicted"/>
<dbReference type="EMBL" id="NOXS01000031">
    <property type="protein sequence ID" value="OYQ19528.1"/>
    <property type="molecule type" value="Genomic_DNA"/>
</dbReference>
<evidence type="ECO:0000313" key="2">
    <source>
        <dbReference type="EMBL" id="OYQ19528.1"/>
    </source>
</evidence>
<dbReference type="AlphaFoldDB" id="A0A255XRD0"/>
<gene>
    <name evidence="2" type="ORF">CHR90_08935</name>
</gene>
<dbReference type="InterPro" id="IPR028098">
    <property type="entry name" value="Glyco_trans_4-like_N"/>
</dbReference>
<dbReference type="Proteomes" id="UP000216361">
    <property type="component" value="Unassembled WGS sequence"/>
</dbReference>